<sequence length="206" mass="21782">MQSFATQSSASHSLSAQSSTSLSILTQTSTSQSSMQLSFTTSQSSGPLATQLFNGTHSSFPSQSPSGTVSHRKSTSTAVIAGSVVGSVAAFIIFTLGVLFFLRRRRTPSVLKRPNRSQPEPYNAERQHPEGIEEWNAEKTFALSSGTRSFRVEPTASSTSSPVSGSNNTSAVAQVIFDAQRLQAQIEGDETSTIASEAPPPTYVSG</sequence>
<reference evidence="3 4" key="1">
    <citation type="submission" date="2014-04" db="EMBL/GenBank/DDBJ databases">
        <title>Evolutionary Origins and Diversification of the Mycorrhizal Mutualists.</title>
        <authorList>
            <consortium name="DOE Joint Genome Institute"/>
            <consortium name="Mycorrhizal Genomics Consortium"/>
            <person name="Kohler A."/>
            <person name="Kuo A."/>
            <person name="Nagy L.G."/>
            <person name="Floudas D."/>
            <person name="Copeland A."/>
            <person name="Barry K.W."/>
            <person name="Cichocki N."/>
            <person name="Veneault-Fourrey C."/>
            <person name="LaButti K."/>
            <person name="Lindquist E.A."/>
            <person name="Lipzen A."/>
            <person name="Lundell T."/>
            <person name="Morin E."/>
            <person name="Murat C."/>
            <person name="Riley R."/>
            <person name="Ohm R."/>
            <person name="Sun H."/>
            <person name="Tunlid A."/>
            <person name="Henrissat B."/>
            <person name="Grigoriev I.V."/>
            <person name="Hibbett D.S."/>
            <person name="Martin F."/>
        </authorList>
    </citation>
    <scope>NUCLEOTIDE SEQUENCE [LARGE SCALE GENOMIC DNA]</scope>
    <source>
        <strain evidence="3 4">FD-317 M1</strain>
    </source>
</reference>
<keyword evidence="4" id="KW-1185">Reference proteome</keyword>
<organism evidence="3 4">
    <name type="scientific">Collybiopsis luxurians FD-317 M1</name>
    <dbReference type="NCBI Taxonomy" id="944289"/>
    <lineage>
        <taxon>Eukaryota</taxon>
        <taxon>Fungi</taxon>
        <taxon>Dikarya</taxon>
        <taxon>Basidiomycota</taxon>
        <taxon>Agaricomycotina</taxon>
        <taxon>Agaricomycetes</taxon>
        <taxon>Agaricomycetidae</taxon>
        <taxon>Agaricales</taxon>
        <taxon>Marasmiineae</taxon>
        <taxon>Omphalotaceae</taxon>
        <taxon>Collybiopsis</taxon>
        <taxon>Collybiopsis luxurians</taxon>
    </lineage>
</organism>
<name>A0A0D0BPY6_9AGAR</name>
<dbReference type="CDD" id="cd12087">
    <property type="entry name" value="TM_EGFR-like"/>
    <property type="match status" value="1"/>
</dbReference>
<feature type="region of interest" description="Disordered" evidence="1">
    <location>
        <begin position="146"/>
        <end position="168"/>
    </location>
</feature>
<keyword evidence="2" id="KW-0472">Membrane</keyword>
<feature type="compositionally biased region" description="Low complexity" evidence="1">
    <location>
        <begin position="154"/>
        <end position="168"/>
    </location>
</feature>
<proteinExistence type="predicted"/>
<evidence type="ECO:0000313" key="3">
    <source>
        <dbReference type="EMBL" id="KIK51674.1"/>
    </source>
</evidence>
<dbReference type="HOGENOM" id="CLU_1332051_0_0_1"/>
<dbReference type="EMBL" id="KN834858">
    <property type="protein sequence ID" value="KIK51674.1"/>
    <property type="molecule type" value="Genomic_DNA"/>
</dbReference>
<evidence type="ECO:0000256" key="1">
    <source>
        <dbReference type="SAM" id="MobiDB-lite"/>
    </source>
</evidence>
<feature type="region of interest" description="Disordered" evidence="1">
    <location>
        <begin position="48"/>
        <end position="71"/>
    </location>
</feature>
<gene>
    <name evidence="3" type="ORF">GYMLUDRAFT_251886</name>
</gene>
<feature type="compositionally biased region" description="Polar residues" evidence="1">
    <location>
        <begin position="48"/>
        <end position="69"/>
    </location>
</feature>
<keyword evidence="2" id="KW-0812">Transmembrane</keyword>
<keyword evidence="2" id="KW-1133">Transmembrane helix</keyword>
<evidence type="ECO:0000313" key="4">
    <source>
        <dbReference type="Proteomes" id="UP000053593"/>
    </source>
</evidence>
<dbReference type="Proteomes" id="UP000053593">
    <property type="component" value="Unassembled WGS sequence"/>
</dbReference>
<evidence type="ECO:0000256" key="2">
    <source>
        <dbReference type="SAM" id="Phobius"/>
    </source>
</evidence>
<feature type="region of interest" description="Disordered" evidence="1">
    <location>
        <begin position="187"/>
        <end position="206"/>
    </location>
</feature>
<feature type="transmembrane region" description="Helical" evidence="2">
    <location>
        <begin position="78"/>
        <end position="102"/>
    </location>
</feature>
<dbReference type="AlphaFoldDB" id="A0A0D0BPY6"/>
<accession>A0A0D0BPY6</accession>
<protein>
    <submittedName>
        <fullName evidence="3">Unplaced genomic scaffold GYMLUscaffold_110, whole genome shotgun sequence</fullName>
    </submittedName>
</protein>